<dbReference type="RefSeq" id="WP_265144970.1">
    <property type="nucleotide sequence ID" value="NZ_JAPCHZ010000006.1"/>
</dbReference>
<evidence type="ECO:0000259" key="1">
    <source>
        <dbReference type="Pfam" id="PF20545"/>
    </source>
</evidence>
<dbReference type="Proteomes" id="UP001209107">
    <property type="component" value="Unassembled WGS sequence"/>
</dbReference>
<dbReference type="EMBL" id="JAPCHZ010000006">
    <property type="protein sequence ID" value="MCW4452894.1"/>
    <property type="molecule type" value="Genomic_DNA"/>
</dbReference>
<protein>
    <recommendedName>
        <fullName evidence="1">DUF6759 domain-containing protein</fullName>
    </recommendedName>
</protein>
<evidence type="ECO:0000313" key="2">
    <source>
        <dbReference type="EMBL" id="MCW4452894.1"/>
    </source>
</evidence>
<evidence type="ECO:0000313" key="3">
    <source>
        <dbReference type="Proteomes" id="UP001209107"/>
    </source>
</evidence>
<reference evidence="2 3" key="1">
    <citation type="submission" date="2022-10" db="EMBL/GenBank/DDBJ databases">
        <title>Kaistella sp. BT-6-1-3.</title>
        <authorList>
            <person name="Ai J."/>
            <person name="Deng Z."/>
        </authorList>
    </citation>
    <scope>NUCLEOTIDE SEQUENCE [LARGE SCALE GENOMIC DNA]</scope>
    <source>
        <strain evidence="2 3">BT6-1-3</strain>
    </source>
</reference>
<keyword evidence="3" id="KW-1185">Reference proteome</keyword>
<proteinExistence type="predicted"/>
<sequence length="204" mass="22355">MIAAFSCMSLAAQKQNSNILNSNDPHEIEIFLKTAQRDDPRKPALTGKLAALKSSKTVKTVQAARVPHTSSDHAVKFADKPTEEAEFRRLSMERPGSHEQKTVKLLNQLFDNDVANKEAILLIQNNSGCNMIIKVQGNETYNIPIRAGGENFVVLKKGNYQLSGNACNANYSSLKSIAKNTVVTLNRTDTVLPKGKFAQNAEGK</sequence>
<feature type="domain" description="DUF6759" evidence="1">
    <location>
        <begin position="97"/>
        <end position="187"/>
    </location>
</feature>
<gene>
    <name evidence="2" type="ORF">OK344_11835</name>
</gene>
<comment type="caution">
    <text evidence="2">The sequence shown here is derived from an EMBL/GenBank/DDBJ whole genome shotgun (WGS) entry which is preliminary data.</text>
</comment>
<dbReference type="InterPro" id="IPR046647">
    <property type="entry name" value="DUF6759"/>
</dbReference>
<dbReference type="Pfam" id="PF20545">
    <property type="entry name" value="DUF6759"/>
    <property type="match status" value="1"/>
</dbReference>
<accession>A0ABT3JQB6</accession>
<name>A0ABT3JQB6_9FLAO</name>
<organism evidence="2 3">
    <name type="scientific">Kaistella yananensis</name>
    <dbReference type="NCBI Taxonomy" id="2989820"/>
    <lineage>
        <taxon>Bacteria</taxon>
        <taxon>Pseudomonadati</taxon>
        <taxon>Bacteroidota</taxon>
        <taxon>Flavobacteriia</taxon>
        <taxon>Flavobacteriales</taxon>
        <taxon>Weeksellaceae</taxon>
        <taxon>Chryseobacterium group</taxon>
        <taxon>Kaistella</taxon>
    </lineage>
</organism>